<dbReference type="AlphaFoldDB" id="A0A183NI46"/>
<feature type="non-terminal residue" evidence="1">
    <location>
        <position position="1"/>
    </location>
</feature>
<reference evidence="1 2" key="1">
    <citation type="submission" date="2018-11" db="EMBL/GenBank/DDBJ databases">
        <authorList>
            <consortium name="Pathogen Informatics"/>
        </authorList>
    </citation>
    <scope>NUCLEOTIDE SEQUENCE [LARGE SCALE GENOMIC DNA]</scope>
    <source>
        <strain>Denwood</strain>
        <strain evidence="2">Zambia</strain>
    </source>
</reference>
<dbReference type="EMBL" id="UZAL01002114">
    <property type="protein sequence ID" value="VDO81350.1"/>
    <property type="molecule type" value="Genomic_DNA"/>
</dbReference>
<proteinExistence type="predicted"/>
<organism evidence="1 2">
    <name type="scientific">Schistosoma mattheei</name>
    <dbReference type="NCBI Taxonomy" id="31246"/>
    <lineage>
        <taxon>Eukaryota</taxon>
        <taxon>Metazoa</taxon>
        <taxon>Spiralia</taxon>
        <taxon>Lophotrochozoa</taxon>
        <taxon>Platyhelminthes</taxon>
        <taxon>Trematoda</taxon>
        <taxon>Digenea</taxon>
        <taxon>Strigeidida</taxon>
        <taxon>Schistosomatoidea</taxon>
        <taxon>Schistosomatidae</taxon>
        <taxon>Schistosoma</taxon>
    </lineage>
</organism>
<sequence length="166" mass="18968">NKKESTPISNYIYPSSVPSPLSNYQHQKFSHSSPNLLSSSPSLQQIHVKTRPIFKPFLTTVNNMTTPQSKRKFHLPSNHSRKFHYFDKSRESNVLSHLNSNNSKVKLVGYRSIQPAENDDIRNQYSGLSDNRRRLTESSFNIYSDINHCSYSSTGLRPIGGLAIRE</sequence>
<name>A0A183NI46_9TREM</name>
<evidence type="ECO:0000313" key="2">
    <source>
        <dbReference type="Proteomes" id="UP000269396"/>
    </source>
</evidence>
<dbReference type="Proteomes" id="UP000269396">
    <property type="component" value="Unassembled WGS sequence"/>
</dbReference>
<evidence type="ECO:0000313" key="1">
    <source>
        <dbReference type="EMBL" id="VDO81350.1"/>
    </source>
</evidence>
<accession>A0A183NI46</accession>
<protein>
    <submittedName>
        <fullName evidence="1">Uncharacterized protein</fullName>
    </submittedName>
</protein>
<gene>
    <name evidence="1" type="ORF">SMTD_LOCUS1782</name>
</gene>
<keyword evidence="2" id="KW-1185">Reference proteome</keyword>